<protein>
    <submittedName>
        <fullName evidence="1">Uncharacterized protein</fullName>
    </submittedName>
</protein>
<dbReference type="EMBL" id="HBIN01004296">
    <property type="protein sequence ID" value="CAE0432703.1"/>
    <property type="molecule type" value="Transcribed_RNA"/>
</dbReference>
<gene>
    <name evidence="1" type="ORF">ASTO00021_LOCUS3019</name>
    <name evidence="2" type="ORF">ASTO00021_LOCUS3020</name>
    <name evidence="3" type="ORF">ASTO00021_LOCUS3021</name>
</gene>
<dbReference type="EMBL" id="HBIN01004295">
    <property type="protein sequence ID" value="CAE0432702.1"/>
    <property type="molecule type" value="Transcribed_RNA"/>
</dbReference>
<name>A0A6S8B788_9STRA</name>
<reference evidence="1" key="1">
    <citation type="submission" date="2021-01" db="EMBL/GenBank/DDBJ databases">
        <authorList>
            <person name="Corre E."/>
            <person name="Pelletier E."/>
            <person name="Niang G."/>
            <person name="Scheremetjew M."/>
            <person name="Finn R."/>
            <person name="Kale V."/>
            <person name="Holt S."/>
            <person name="Cochrane G."/>
            <person name="Meng A."/>
            <person name="Brown T."/>
            <person name="Cohen L."/>
        </authorList>
    </citation>
    <scope>NUCLEOTIDE SEQUENCE</scope>
    <source>
        <strain evidence="1">GSBS06</strain>
    </source>
</reference>
<evidence type="ECO:0000313" key="2">
    <source>
        <dbReference type="EMBL" id="CAE0432702.1"/>
    </source>
</evidence>
<sequence length="99" mass="11481">MKLVDTANLALILVIFKKSPWIILQVKRYAFLNKESSNFFLLRNIFINSAVIQNQLHYSHLIREDNSVGVQSPSFSKSKPDFHSLPAPTQKRMRTFFQA</sequence>
<dbReference type="AlphaFoldDB" id="A0A6S8B788"/>
<evidence type="ECO:0000313" key="1">
    <source>
        <dbReference type="EMBL" id="CAE0432701.1"/>
    </source>
</evidence>
<proteinExistence type="predicted"/>
<evidence type="ECO:0000313" key="3">
    <source>
        <dbReference type="EMBL" id="CAE0432703.1"/>
    </source>
</evidence>
<dbReference type="EMBL" id="HBIN01004294">
    <property type="protein sequence ID" value="CAE0432701.1"/>
    <property type="molecule type" value="Transcribed_RNA"/>
</dbReference>
<accession>A0A6S8B788</accession>
<organism evidence="1">
    <name type="scientific">Aplanochytrium stocchinoi</name>
    <dbReference type="NCBI Taxonomy" id="215587"/>
    <lineage>
        <taxon>Eukaryota</taxon>
        <taxon>Sar</taxon>
        <taxon>Stramenopiles</taxon>
        <taxon>Bigyra</taxon>
        <taxon>Labyrinthulomycetes</taxon>
        <taxon>Thraustochytrida</taxon>
        <taxon>Thraustochytriidae</taxon>
        <taxon>Aplanochytrium</taxon>
    </lineage>
</organism>